<organism evidence="3 4">
    <name type="scientific">Gouania willdenowi</name>
    <name type="common">Blunt-snouted clingfish</name>
    <name type="synonym">Lepadogaster willdenowi</name>
    <dbReference type="NCBI Taxonomy" id="441366"/>
    <lineage>
        <taxon>Eukaryota</taxon>
        <taxon>Metazoa</taxon>
        <taxon>Chordata</taxon>
        <taxon>Craniata</taxon>
        <taxon>Vertebrata</taxon>
        <taxon>Euteleostomi</taxon>
        <taxon>Actinopterygii</taxon>
        <taxon>Neopterygii</taxon>
        <taxon>Teleostei</taxon>
        <taxon>Neoteleostei</taxon>
        <taxon>Acanthomorphata</taxon>
        <taxon>Ovalentaria</taxon>
        <taxon>Blenniimorphae</taxon>
        <taxon>Blenniiformes</taxon>
        <taxon>Gobiesocoidei</taxon>
        <taxon>Gobiesocidae</taxon>
        <taxon>Gobiesocinae</taxon>
        <taxon>Gouania</taxon>
    </lineage>
</organism>
<sequence length="1536" mass="167053">MTESSKPPLGRRMKAHAPHPPKAPEPAPRHIFRNVPPDGEQTSGMDAKENILKPMVEFLLTLPHGYQISVIKDGSKALMDLLVELCSHHHLNPALHTLELLSPEGHSLGFKPNALLGALDVACILIKEKVLEDKVVRRPAPKVPEKSVRLMVNFNGSQKAVVRVNPLVPLQALIPVICDKCEFDPSHVLLLKDVVSRHELSLDKSLAELGIKELYVHNQKLAFQPKMNSAPALNYSDSIRSSTTSLGRPEKKGLFGIFQFSRRKSKTETTSQNMDNCADKITQNTDTQSNGLPTISGVSSIEDRTCALGQSHSVMNIPRMSPKAEAKKRRAPPPPPSAPTSIMGQDSFEASKMGSSSQLRKRKAPAPPPTPISISQGFDDASTSTTSTPDSISEMPPPLHLTKVAESTTFSEVTLITQTVKPAPLKVSVQPLSVGDAGSTSSSTPDSMARRDSSSELSHSLDDSDTDLDQAGSHCSTLTSSSVSGSVQVLSETKSSFTEVDKAASNVDTQMSQEVVSDSSSRSDTESTLNVRLNEVENNRHSAIGNTDRPVPPKPRRSPVRKPSYHDQPPTLSIPSSSLSLIKVAESNPPLNMMEGEEAAPQSWLHSMNNSVARDQQPEETASLGSSSSGSSLPDRGYAASEGMGEDSGIVSSPSETQTTSPDGSLSLHENSRGRQEEPLQPGRDSFSDSDEGCATWESIHRNPDINPQADTLRLKNGYEDDADLSAQFHQTMADFETDLQGHVHITSAKDSPYTMSTDSNEVPVSMVDMDVPVTAIDEVLEDLQRSEVEHEVKFLIQTKSAESKGPDCKNAPNVRPQNKNNNAHITAINSKKSNANTKSQSELDKKPLEKRLSEGKAKENTLETKHKKSNADADQNKDYKKNSTIKSTPDIQENNRNTVVVSDSVKVKSYQQKTPDISALSSRLALKKDEEEHKVDQNNSSYSISHSKITHNVQSRFGLRTFTVVPSKPACVHVATEESDVRITTGAIKIDDQGNMVTAGISRKKNADPLQSEDSFPLGKAKAFWSSNQKREVAVTHSQDPNDKTKEDTNTLKKASPAVVETNLKPCKMDHIKPFLGAELLKVETKDSTEDEKVTEENKKISVSKNFTQPSNKPVLPSPLLPDLKKDLSYLKTSRRTSSQYVASAINKYAPKTSGLSNIHDYSTSMKAETTGFPKSGRSMLVNPRQSSQSSSSDNKENVSMFTTRPPGPKRSISHPEYATESQRDLSEERQNSGRFDYLFVTETVKKTPTLTFGTPQMKVVASNKLDNTKSFHSRSPSPTRSNVLHVPTKPPTVPKPASQGHTKSLTPLALNEKLLTTGSASDNGVTLEPPSMTLFGPIAKFRPVIQKSIEKDTSLHSSLMEAINTGGGRERLKKVSTSDSRSLKNVDVENERSALLAAIRAHSTTSRLRKTKSEAADELQEFRRVTCDDRRTVGSFSPPSLTCTSPVFNPPPPPPAPMVGPPPPPPLVLPQAKLSSPVHPSANNPLNLAVAREAMLDAIRSGSAADRLKKVAAPRKTVQVNGRLGTIQQSIPPQ</sequence>
<feature type="compositionally biased region" description="Basic residues" evidence="1">
    <location>
        <begin position="9"/>
        <end position="19"/>
    </location>
</feature>
<dbReference type="GO" id="GO:0043025">
    <property type="term" value="C:neuronal cell body"/>
    <property type="evidence" value="ECO:0007669"/>
    <property type="project" value="TreeGrafter"/>
</dbReference>
<feature type="compositionally biased region" description="Polar residues" evidence="1">
    <location>
        <begin position="816"/>
        <end position="841"/>
    </location>
</feature>
<gene>
    <name evidence="3" type="primary">cobl</name>
</gene>
<feature type="region of interest" description="Disordered" evidence="1">
    <location>
        <begin position="431"/>
        <end position="580"/>
    </location>
</feature>
<feature type="compositionally biased region" description="Polar residues" evidence="1">
    <location>
        <begin position="650"/>
        <end position="664"/>
    </location>
</feature>
<accession>A0A8C5EE12</accession>
<feature type="compositionally biased region" description="Basic and acidic residues" evidence="1">
    <location>
        <begin position="1033"/>
        <end position="1052"/>
    </location>
</feature>
<dbReference type="CDD" id="cd21800">
    <property type="entry name" value="WH2_Wb_Cobl"/>
    <property type="match status" value="1"/>
</dbReference>
<feature type="region of interest" description="Disordered" evidence="1">
    <location>
        <begin position="1090"/>
        <end position="1121"/>
    </location>
</feature>
<dbReference type="Pfam" id="PF09469">
    <property type="entry name" value="Cobl"/>
    <property type="match status" value="1"/>
</dbReference>
<feature type="region of interest" description="Disordered" evidence="1">
    <location>
        <begin position="613"/>
        <end position="694"/>
    </location>
</feature>
<feature type="region of interest" description="Disordered" evidence="1">
    <location>
        <begin position="309"/>
        <end position="398"/>
    </location>
</feature>
<dbReference type="GO" id="GO:0003785">
    <property type="term" value="F:actin monomer binding"/>
    <property type="evidence" value="ECO:0007669"/>
    <property type="project" value="InterPro"/>
</dbReference>
<keyword evidence="4" id="KW-1185">Reference proteome</keyword>
<protein>
    <recommendedName>
        <fullName evidence="2">WH2 domain-containing protein</fullName>
    </recommendedName>
</protein>
<reference evidence="3" key="2">
    <citation type="submission" date="2025-08" db="UniProtKB">
        <authorList>
            <consortium name="Ensembl"/>
        </authorList>
    </citation>
    <scope>IDENTIFICATION</scope>
</reference>
<evidence type="ECO:0000259" key="2">
    <source>
        <dbReference type="PROSITE" id="PS51082"/>
    </source>
</evidence>
<feature type="compositionally biased region" description="Basic and acidic residues" evidence="1">
    <location>
        <begin position="842"/>
        <end position="882"/>
    </location>
</feature>
<feature type="compositionally biased region" description="Polar residues" evidence="1">
    <location>
        <begin position="883"/>
        <end position="896"/>
    </location>
</feature>
<feature type="compositionally biased region" description="Low complexity" evidence="1">
    <location>
        <begin position="569"/>
        <end position="580"/>
    </location>
</feature>
<dbReference type="Proteomes" id="UP000694680">
    <property type="component" value="Chromosome 16"/>
</dbReference>
<evidence type="ECO:0000313" key="4">
    <source>
        <dbReference type="Proteomes" id="UP000694680"/>
    </source>
</evidence>
<dbReference type="CTD" id="23242"/>
<dbReference type="PANTHER" id="PTHR47008:SF1">
    <property type="entry name" value="PROTEIN CORDON-BLEU"/>
    <property type="match status" value="1"/>
</dbReference>
<feature type="region of interest" description="Disordered" evidence="1">
    <location>
        <begin position="1"/>
        <end position="42"/>
    </location>
</feature>
<feature type="compositionally biased region" description="Low complexity" evidence="1">
    <location>
        <begin position="472"/>
        <end position="491"/>
    </location>
</feature>
<feature type="compositionally biased region" description="Low complexity" evidence="1">
    <location>
        <begin position="623"/>
        <end position="633"/>
    </location>
</feature>
<dbReference type="GO" id="GO:0001726">
    <property type="term" value="C:ruffle"/>
    <property type="evidence" value="ECO:0007669"/>
    <property type="project" value="TreeGrafter"/>
</dbReference>
<feature type="region of interest" description="Disordered" evidence="1">
    <location>
        <begin position="265"/>
        <end position="292"/>
    </location>
</feature>
<feature type="compositionally biased region" description="Polar residues" evidence="1">
    <location>
        <begin position="268"/>
        <end position="292"/>
    </location>
</feature>
<dbReference type="InterPro" id="IPR019025">
    <property type="entry name" value="Cordon-bleu_ubiquitin_domain"/>
</dbReference>
<reference evidence="3" key="1">
    <citation type="submission" date="2020-06" db="EMBL/GenBank/DDBJ databases">
        <authorList>
            <consortium name="Wellcome Sanger Institute Data Sharing"/>
        </authorList>
    </citation>
    <scope>NUCLEOTIDE SEQUENCE [LARGE SCALE GENOMIC DNA]</scope>
</reference>
<dbReference type="GO" id="GO:0030041">
    <property type="term" value="P:actin filament polymerization"/>
    <property type="evidence" value="ECO:0007669"/>
    <property type="project" value="TreeGrafter"/>
</dbReference>
<dbReference type="PANTHER" id="PTHR47008">
    <property type="entry name" value="PROTEIN CORDON-BLEU"/>
    <property type="match status" value="1"/>
</dbReference>
<feature type="region of interest" description="Disordered" evidence="1">
    <location>
        <begin position="1169"/>
        <end position="1232"/>
    </location>
</feature>
<feature type="domain" description="WH2" evidence="2">
    <location>
        <begin position="1393"/>
        <end position="1413"/>
    </location>
</feature>
<dbReference type="InterPro" id="IPR039895">
    <property type="entry name" value="COBL-like"/>
</dbReference>
<dbReference type="GO" id="GO:0044295">
    <property type="term" value="C:axonal growth cone"/>
    <property type="evidence" value="ECO:0007669"/>
    <property type="project" value="TreeGrafter"/>
</dbReference>
<dbReference type="OrthoDB" id="8882621at2759"/>
<proteinExistence type="predicted"/>
<dbReference type="SMART" id="SM00246">
    <property type="entry name" value="WH2"/>
    <property type="match status" value="3"/>
</dbReference>
<feature type="region of interest" description="Disordered" evidence="1">
    <location>
        <begin position="1270"/>
        <end position="1305"/>
    </location>
</feature>
<dbReference type="Pfam" id="PF02205">
    <property type="entry name" value="WH2"/>
    <property type="match status" value="2"/>
</dbReference>
<feature type="compositionally biased region" description="Low complexity" evidence="1">
    <location>
        <begin position="372"/>
        <end position="391"/>
    </location>
</feature>
<dbReference type="Gene3D" id="3.10.20.90">
    <property type="entry name" value="Phosphatidylinositol 3-kinase Catalytic Subunit, Chain A, domain 1"/>
    <property type="match status" value="1"/>
</dbReference>
<dbReference type="GeneID" id="114477734"/>
<dbReference type="PROSITE" id="PS51082">
    <property type="entry name" value="WH2"/>
    <property type="match status" value="2"/>
</dbReference>
<evidence type="ECO:0000256" key="1">
    <source>
        <dbReference type="SAM" id="MobiDB-lite"/>
    </source>
</evidence>
<feature type="region of interest" description="Disordered" evidence="1">
    <location>
        <begin position="802"/>
        <end position="896"/>
    </location>
</feature>
<dbReference type="GO" id="GO:0051639">
    <property type="term" value="P:actin filament network formation"/>
    <property type="evidence" value="ECO:0007669"/>
    <property type="project" value="TreeGrafter"/>
</dbReference>
<feature type="compositionally biased region" description="Polar residues" evidence="1">
    <location>
        <begin position="1102"/>
        <end position="1113"/>
    </location>
</feature>
<name>A0A8C5EE12_GOUWI</name>
<dbReference type="GO" id="GO:0005886">
    <property type="term" value="C:plasma membrane"/>
    <property type="evidence" value="ECO:0007669"/>
    <property type="project" value="TreeGrafter"/>
</dbReference>
<dbReference type="GO" id="GO:1990357">
    <property type="term" value="C:terminal web"/>
    <property type="evidence" value="ECO:0007669"/>
    <property type="project" value="TreeGrafter"/>
</dbReference>
<dbReference type="CDD" id="cd21799">
    <property type="entry name" value="WH2_Wa_Cobl"/>
    <property type="match status" value="1"/>
</dbReference>
<feature type="compositionally biased region" description="Polar residues" evidence="1">
    <location>
        <begin position="1270"/>
        <end position="1284"/>
    </location>
</feature>
<dbReference type="GO" id="GO:0048471">
    <property type="term" value="C:perinuclear region of cytoplasm"/>
    <property type="evidence" value="ECO:0007669"/>
    <property type="project" value="TreeGrafter"/>
</dbReference>
<dbReference type="InterPro" id="IPR003124">
    <property type="entry name" value="WH2_dom"/>
</dbReference>
<dbReference type="GO" id="GO:0044294">
    <property type="term" value="C:dendritic growth cone"/>
    <property type="evidence" value="ECO:0007669"/>
    <property type="project" value="TreeGrafter"/>
</dbReference>
<feature type="domain" description="WH2" evidence="2">
    <location>
        <begin position="1493"/>
        <end position="1513"/>
    </location>
</feature>
<feature type="compositionally biased region" description="Basic and acidic residues" evidence="1">
    <location>
        <begin position="448"/>
        <end position="462"/>
    </location>
</feature>
<reference evidence="3" key="3">
    <citation type="submission" date="2025-09" db="UniProtKB">
        <authorList>
            <consortium name="Ensembl"/>
        </authorList>
    </citation>
    <scope>IDENTIFICATION</scope>
</reference>
<dbReference type="Ensembl" id="ENSGWIT00000020457.1">
    <property type="protein sequence ID" value="ENSGWIP00000018570.1"/>
    <property type="gene ID" value="ENSGWIG00000010247.1"/>
</dbReference>
<feature type="region of interest" description="Disordered" evidence="1">
    <location>
        <begin position="1033"/>
        <end position="1054"/>
    </location>
</feature>
<feature type="compositionally biased region" description="Basic and acidic residues" evidence="1">
    <location>
        <begin position="1090"/>
        <end position="1101"/>
    </location>
</feature>
<feature type="region of interest" description="Disordered" evidence="1">
    <location>
        <begin position="1438"/>
        <end position="1457"/>
    </location>
</feature>
<dbReference type="RefSeq" id="XP_028326060.1">
    <property type="nucleotide sequence ID" value="XM_028470259.1"/>
</dbReference>
<feature type="compositionally biased region" description="Basic and acidic residues" evidence="1">
    <location>
        <begin position="1223"/>
        <end position="1232"/>
    </location>
</feature>
<dbReference type="GO" id="GO:0005884">
    <property type="term" value="C:actin filament"/>
    <property type="evidence" value="ECO:0007669"/>
    <property type="project" value="TreeGrafter"/>
</dbReference>
<feature type="compositionally biased region" description="Low complexity" evidence="1">
    <location>
        <begin position="512"/>
        <end position="528"/>
    </location>
</feature>
<evidence type="ECO:0000313" key="3">
    <source>
        <dbReference type="Ensembl" id="ENSGWIP00000018570.1"/>
    </source>
</evidence>
<feature type="compositionally biased region" description="Polar residues" evidence="1">
    <location>
        <begin position="1438"/>
        <end position="1447"/>
    </location>
</feature>